<dbReference type="STRING" id="418985.A0A1V9XHT2"/>
<protein>
    <submittedName>
        <fullName evidence="5">Myotubularin-related protein 9-like</fullName>
    </submittedName>
</protein>
<dbReference type="Proteomes" id="UP000192247">
    <property type="component" value="Unassembled WGS sequence"/>
</dbReference>
<dbReference type="InterPro" id="IPR029021">
    <property type="entry name" value="Prot-tyrosine_phosphatase-like"/>
</dbReference>
<dbReference type="PANTHER" id="PTHR10807">
    <property type="entry name" value="MYOTUBULARIN-RELATED"/>
    <property type="match status" value="1"/>
</dbReference>
<dbReference type="Gene3D" id="2.30.29.30">
    <property type="entry name" value="Pleckstrin-homology domain (PH domain)/Phosphotyrosine-binding domain (PTB)"/>
    <property type="match status" value="1"/>
</dbReference>
<evidence type="ECO:0000259" key="4">
    <source>
        <dbReference type="PROSITE" id="PS51339"/>
    </source>
</evidence>
<dbReference type="SUPFAM" id="SSF52799">
    <property type="entry name" value="(Phosphotyrosine protein) phosphatases II"/>
    <property type="match status" value="1"/>
</dbReference>
<gene>
    <name evidence="5" type="ORF">BIW11_01199</name>
</gene>
<organism evidence="5 6">
    <name type="scientific">Tropilaelaps mercedesae</name>
    <dbReference type="NCBI Taxonomy" id="418985"/>
    <lineage>
        <taxon>Eukaryota</taxon>
        <taxon>Metazoa</taxon>
        <taxon>Ecdysozoa</taxon>
        <taxon>Arthropoda</taxon>
        <taxon>Chelicerata</taxon>
        <taxon>Arachnida</taxon>
        <taxon>Acari</taxon>
        <taxon>Parasitiformes</taxon>
        <taxon>Mesostigmata</taxon>
        <taxon>Gamasina</taxon>
        <taxon>Dermanyssoidea</taxon>
        <taxon>Laelapidae</taxon>
        <taxon>Tropilaelaps</taxon>
    </lineage>
</organism>
<dbReference type="InterPro" id="IPR030564">
    <property type="entry name" value="Myotubularin"/>
</dbReference>
<comment type="caution">
    <text evidence="5">The sequence shown here is derived from an EMBL/GenBank/DDBJ whole genome shotgun (WGS) entry which is preliminary data.</text>
</comment>
<dbReference type="InterPro" id="IPR011993">
    <property type="entry name" value="PH-like_dom_sf"/>
</dbReference>
<evidence type="ECO:0000313" key="6">
    <source>
        <dbReference type="Proteomes" id="UP000192247"/>
    </source>
</evidence>
<feature type="coiled-coil region" evidence="2">
    <location>
        <begin position="489"/>
        <end position="516"/>
    </location>
</feature>
<dbReference type="GO" id="GO:0019903">
    <property type="term" value="F:protein phosphatase binding"/>
    <property type="evidence" value="ECO:0007669"/>
    <property type="project" value="TreeGrafter"/>
</dbReference>
<name>A0A1V9XHT2_9ACAR</name>
<feature type="domain" description="Myotubularin phosphatase" evidence="4">
    <location>
        <begin position="159"/>
        <end position="437"/>
    </location>
</feature>
<dbReference type="Pfam" id="PF06602">
    <property type="entry name" value="Myotub-related"/>
    <property type="match status" value="1"/>
</dbReference>
<accession>A0A1V9XHT2</accession>
<dbReference type="InParanoid" id="A0A1V9XHT2"/>
<dbReference type="FunCoup" id="A0A1V9XHT2">
    <property type="interactions" value="1299"/>
</dbReference>
<evidence type="ECO:0000256" key="3">
    <source>
        <dbReference type="SAM" id="MobiDB-lite"/>
    </source>
</evidence>
<dbReference type="AlphaFoldDB" id="A0A1V9XHT2"/>
<evidence type="ECO:0000256" key="1">
    <source>
        <dbReference type="ARBA" id="ARBA00007471"/>
    </source>
</evidence>
<dbReference type="OrthoDB" id="271628at2759"/>
<keyword evidence="2" id="KW-0175">Coiled coil</keyword>
<feature type="region of interest" description="Disordered" evidence="3">
    <location>
        <begin position="48"/>
        <end position="83"/>
    </location>
</feature>
<dbReference type="EMBL" id="MNPL01010508">
    <property type="protein sequence ID" value="OQR73084.1"/>
    <property type="molecule type" value="Genomic_DNA"/>
</dbReference>
<dbReference type="GO" id="GO:0005737">
    <property type="term" value="C:cytoplasm"/>
    <property type="evidence" value="ECO:0007669"/>
    <property type="project" value="TreeGrafter"/>
</dbReference>
<dbReference type="PROSITE" id="PS51339">
    <property type="entry name" value="PPASE_MYOTUBULARIN"/>
    <property type="match status" value="1"/>
</dbReference>
<dbReference type="GO" id="GO:0046856">
    <property type="term" value="P:phosphatidylinositol dephosphorylation"/>
    <property type="evidence" value="ECO:0007669"/>
    <property type="project" value="TreeGrafter"/>
</dbReference>
<dbReference type="PANTHER" id="PTHR10807:SF73">
    <property type="entry name" value="LD06050P"/>
    <property type="match status" value="1"/>
</dbReference>
<dbReference type="InterPro" id="IPR010569">
    <property type="entry name" value="Myotubularin-like_Pase_dom"/>
</dbReference>
<dbReference type="GO" id="GO:0010507">
    <property type="term" value="P:negative regulation of autophagy"/>
    <property type="evidence" value="ECO:0007669"/>
    <property type="project" value="TreeGrafter"/>
</dbReference>
<proteinExistence type="inferred from homology"/>
<comment type="similarity">
    <text evidence="1">Belongs to the protein-tyrosine phosphatase family. Non-receptor class myotubularin subfamily.</text>
</comment>
<reference evidence="5 6" key="1">
    <citation type="journal article" date="2017" name="Gigascience">
        <title>Draft genome of the honey bee ectoparasitic mite, Tropilaelaps mercedesae, is shaped by the parasitic life history.</title>
        <authorList>
            <person name="Dong X."/>
            <person name="Armstrong S.D."/>
            <person name="Xia D."/>
            <person name="Makepeace B.L."/>
            <person name="Darby A.C."/>
            <person name="Kadowaki T."/>
        </authorList>
    </citation>
    <scope>NUCLEOTIDE SEQUENCE [LARGE SCALE GENOMIC DNA]</scope>
    <source>
        <strain evidence="5">Wuxi-XJTLU</strain>
    </source>
</reference>
<sequence length="524" mass="59579">MELTDYIKVTRVDKVFLYESHQPRIEGTLVVSSYNLIFSQSVAPVTQERSAELHGTKPNSNDISKTGRGHSCEEGGTSQTQSLQKPKEIWLLHRMIDVVERRSNSTMLYLKCKDLRWLKLDIPGVETCTAVADSINVLKRLTSEEVRMCYPFYYRPLFKNHPRSPTREVPALPIKGNWRISNVNKDFLVCPSYARTVVVPQDTTDEEIIESAQFRENGRFPVLAYSSSVTGAVLLRSGQPLVGPTGRRCRADETLLSYVISGDKKGLIIDLRSIKQMEAARAKGGGLEPELHYTLWKKINKRVELSSDSYVKFIDACCDETLSMDKWLLRVESSGWLSAVKDVMQNACLTAQCLHVDGVSVLVHGTFGMDSTLAVSSLAQIILEPRLRTINGFQELIEREWLSAGHPFQSRYASGPFSSKGKDNPPTFILFIDCVFQEEERLPLLNPLYEPLDEVTWPSVAPQSIQLWSAFYLRKTYNNSHERLSEEIIKQIVEEDREATETVKELQKELKRLQTLKELRDLDL</sequence>
<evidence type="ECO:0000256" key="2">
    <source>
        <dbReference type="SAM" id="Coils"/>
    </source>
</evidence>
<dbReference type="SUPFAM" id="SSF50729">
    <property type="entry name" value="PH domain-like"/>
    <property type="match status" value="1"/>
</dbReference>
<evidence type="ECO:0000313" key="5">
    <source>
        <dbReference type="EMBL" id="OQR73084.1"/>
    </source>
</evidence>
<keyword evidence="6" id="KW-1185">Reference proteome</keyword>